<reference evidence="3" key="1">
    <citation type="journal article" date="2023" name="Proc. Natl. Acad. Sci. U.S.A.">
        <title>Genomic and structural basis for evolution of tropane alkaloid biosynthesis.</title>
        <authorList>
            <person name="Wanga Y.-J."/>
            <person name="Taina T."/>
            <person name="Yua J.-Y."/>
            <person name="Lia J."/>
            <person name="Xua B."/>
            <person name="Chenc J."/>
            <person name="D'Auriad J.C."/>
            <person name="Huanga J.-P."/>
            <person name="Huanga S.-X."/>
        </authorList>
    </citation>
    <scope>NUCLEOTIDE SEQUENCE [LARGE SCALE GENOMIC DNA]</scope>
    <source>
        <strain evidence="3">cv. KIB-2019</strain>
    </source>
</reference>
<gene>
    <name evidence="2" type="ORF">K7X08_034400</name>
</gene>
<dbReference type="OrthoDB" id="780314at2759"/>
<keyword evidence="3" id="KW-1185">Reference proteome</keyword>
<organism evidence="2 3">
    <name type="scientific">Anisodus acutangulus</name>
    <dbReference type="NCBI Taxonomy" id="402998"/>
    <lineage>
        <taxon>Eukaryota</taxon>
        <taxon>Viridiplantae</taxon>
        <taxon>Streptophyta</taxon>
        <taxon>Embryophyta</taxon>
        <taxon>Tracheophyta</taxon>
        <taxon>Spermatophyta</taxon>
        <taxon>Magnoliopsida</taxon>
        <taxon>eudicotyledons</taxon>
        <taxon>Gunneridae</taxon>
        <taxon>Pentapetalae</taxon>
        <taxon>asterids</taxon>
        <taxon>lamiids</taxon>
        <taxon>Solanales</taxon>
        <taxon>Solanaceae</taxon>
        <taxon>Solanoideae</taxon>
        <taxon>Hyoscyameae</taxon>
        <taxon>Anisodus</taxon>
    </lineage>
</organism>
<name>A0A9Q1LJ91_9SOLA</name>
<comment type="caution">
    <text evidence="2">The sequence shown here is derived from an EMBL/GenBank/DDBJ whole genome shotgun (WGS) entry which is preliminary data.</text>
</comment>
<feature type="coiled-coil region" evidence="1">
    <location>
        <begin position="128"/>
        <end position="155"/>
    </location>
</feature>
<evidence type="ECO:0000256" key="1">
    <source>
        <dbReference type="SAM" id="Coils"/>
    </source>
</evidence>
<dbReference type="EMBL" id="JAJAGQ010000018">
    <property type="protein sequence ID" value="KAJ8535999.1"/>
    <property type="molecule type" value="Genomic_DNA"/>
</dbReference>
<dbReference type="Proteomes" id="UP001152561">
    <property type="component" value="Unassembled WGS sequence"/>
</dbReference>
<accession>A0A9Q1LJ91</accession>
<proteinExistence type="predicted"/>
<protein>
    <submittedName>
        <fullName evidence="2">Uncharacterized protein</fullName>
    </submittedName>
</protein>
<keyword evidence="1" id="KW-0175">Coiled coil</keyword>
<evidence type="ECO:0000313" key="2">
    <source>
        <dbReference type="EMBL" id="KAJ8535999.1"/>
    </source>
</evidence>
<dbReference type="AlphaFoldDB" id="A0A9Q1LJ91"/>
<evidence type="ECO:0000313" key="3">
    <source>
        <dbReference type="Proteomes" id="UP001152561"/>
    </source>
</evidence>
<sequence>MEDSGEILCQISSLKDMLDQVNEEIEANIQATREIEWQIVKCTEIESALAARESELMRTAYELQFEIGGLMKVHADSVTSVEHLEEKICDLRRKRDEILERMNNRRDEFVASCLAFQNEVSVKDNDAVRTLLAEKELLQNEIHSLNKKNKALESSTEAFVEEVLEDLHQAKSALDVEIRCGNIENEKLLNDIDELKGTLSSVMLTSLQQMQVSGVGNVFSAPDQ</sequence>